<dbReference type="AlphaFoldDB" id="O45428"/>
<dbReference type="PROSITE" id="PS50181">
    <property type="entry name" value="FBOX"/>
    <property type="match status" value="1"/>
</dbReference>
<evidence type="ECO:0000313" key="2">
    <source>
        <dbReference type="EMBL" id="CAB07201.2"/>
    </source>
</evidence>
<dbReference type="PIR" id="T21605">
    <property type="entry name" value="T21605"/>
</dbReference>
<dbReference type="PANTHER" id="PTHR23015:SF4">
    <property type="entry name" value="DUF38 DOMAIN-CONTAINING PROTEIN-RELATED"/>
    <property type="match status" value="1"/>
</dbReference>
<dbReference type="SMART" id="SM00256">
    <property type="entry name" value="FBOX"/>
    <property type="match status" value="1"/>
</dbReference>
<dbReference type="InterPro" id="IPR001810">
    <property type="entry name" value="F-box_dom"/>
</dbReference>
<name>O45428_CAEEL</name>
<dbReference type="SUPFAM" id="SSF81383">
    <property type="entry name" value="F-box domain"/>
    <property type="match status" value="1"/>
</dbReference>
<feature type="domain" description="F-box" evidence="1">
    <location>
        <begin position="18"/>
        <end position="65"/>
    </location>
</feature>
<evidence type="ECO:0000313" key="3">
    <source>
        <dbReference type="Proteomes" id="UP000001940"/>
    </source>
</evidence>
<evidence type="ECO:0000313" key="4">
    <source>
        <dbReference type="WormBase" id="F31E9.3"/>
    </source>
</evidence>
<dbReference type="Pfam" id="PF01827">
    <property type="entry name" value="FTH"/>
    <property type="match status" value="1"/>
</dbReference>
<dbReference type="WormBase" id="F31E9.3">
    <property type="protein sequence ID" value="CE40954"/>
    <property type="gene ID" value="WBGene00009296"/>
</dbReference>
<protein>
    <submittedName>
        <fullName evidence="2">F-box domain-containing protein</fullName>
    </submittedName>
</protein>
<dbReference type="EMBL" id="BX284605">
    <property type="protein sequence ID" value="CAB07201.2"/>
    <property type="molecule type" value="Genomic_DNA"/>
</dbReference>
<gene>
    <name evidence="2" type="ORF">CELE_F31E9.3</name>
    <name evidence="2 4" type="ORF">F31E9.3</name>
</gene>
<dbReference type="KEGG" id="cel:CELE_F31E9.3"/>
<dbReference type="Bgee" id="WBGene00009296">
    <property type="expression patterns" value="Expressed in adult organism and 1 other cell type or tissue"/>
</dbReference>
<dbReference type="CDD" id="cd22150">
    <property type="entry name" value="F-box_CeFBXA-like"/>
    <property type="match status" value="1"/>
</dbReference>
<reference evidence="2 3" key="1">
    <citation type="journal article" date="1998" name="Science">
        <title>Genome sequence of the nematode C. elegans: a platform for investigating biology.</title>
        <authorList>
            <consortium name="The C. elegans sequencing consortium"/>
            <person name="Sulson J.E."/>
            <person name="Waterston R."/>
        </authorList>
    </citation>
    <scope>NUCLEOTIDE SEQUENCE [LARGE SCALE GENOMIC DNA]</scope>
    <source>
        <strain evidence="2 3">Bristol N2</strain>
    </source>
</reference>
<dbReference type="InParanoid" id="O45428"/>
<dbReference type="CTD" id="185160"/>
<keyword evidence="3" id="KW-1185">Reference proteome</keyword>
<dbReference type="InterPro" id="IPR036047">
    <property type="entry name" value="F-box-like_dom_sf"/>
</dbReference>
<dbReference type="GeneID" id="185160"/>
<dbReference type="PANTHER" id="PTHR23015">
    <property type="entry name" value="UNCHARACTERIZED C.ELEGANS PROTEIN"/>
    <property type="match status" value="1"/>
</dbReference>
<dbReference type="InterPro" id="IPR040161">
    <property type="entry name" value="FB224"/>
</dbReference>
<dbReference type="UCSC" id="F31E9.3">
    <property type="organism name" value="c. elegans"/>
</dbReference>
<dbReference type="Proteomes" id="UP000001940">
    <property type="component" value="Chromosome V"/>
</dbReference>
<organism evidence="2 3">
    <name type="scientific">Caenorhabditis elegans</name>
    <dbReference type="NCBI Taxonomy" id="6239"/>
    <lineage>
        <taxon>Eukaryota</taxon>
        <taxon>Metazoa</taxon>
        <taxon>Ecdysozoa</taxon>
        <taxon>Nematoda</taxon>
        <taxon>Chromadorea</taxon>
        <taxon>Rhabditida</taxon>
        <taxon>Rhabditina</taxon>
        <taxon>Rhabditomorpha</taxon>
        <taxon>Rhabditoidea</taxon>
        <taxon>Rhabditidae</taxon>
        <taxon>Peloderinae</taxon>
        <taxon>Caenorhabditis</taxon>
    </lineage>
</organism>
<proteinExistence type="predicted"/>
<dbReference type="InterPro" id="IPR002900">
    <property type="entry name" value="DUF38/FTH_CAE_spp"/>
</dbReference>
<dbReference type="HOGENOM" id="CLU_788083_0_0_1"/>
<dbReference type="Pfam" id="PF00646">
    <property type="entry name" value="F-box"/>
    <property type="match status" value="1"/>
</dbReference>
<sequence length="352" mass="40694">MENLAESISSIELSKTNTMAILDLPIEIMEEVLEKLMPEERFVVRKVSRQFCLLIDSKANGLKNIRFHCFSVGNDQHCTIDFNHTYVEYKNIFAKVATKEEQKEIKKLDVKDDCYVALGYNPKSWRRLKGTNSFDVAMTDLAFFLKNPKTRLEVLSIHLSAPTDSHDCCSETITNLFSTQLSNLHVKKFVLKEFTSSQLAKILPSFKEGVLEEIHHQMFQSESSQLVFQDLVELKQWKQAKCLTMKPAAHETYDVDLSTDLMLIAHFPMLKVRVKIFTVEHAKQLREIFPKIANFESWIIKGNITDPPEIVKVFLPDYNSYPEGSAKYIADGITYLIDFDTKLFIFEKSYYD</sequence>
<dbReference type="PaxDb" id="6239-F31E9.3"/>
<dbReference type="RefSeq" id="NP_507385.2">
    <property type="nucleotide sequence ID" value="NM_074984.3"/>
</dbReference>
<accession>O45428</accession>
<dbReference type="PhylomeDB" id="O45428"/>
<dbReference type="AGR" id="WB:WBGene00009296"/>
<evidence type="ECO:0000259" key="1">
    <source>
        <dbReference type="PROSITE" id="PS50181"/>
    </source>
</evidence>